<evidence type="ECO:0000256" key="2">
    <source>
        <dbReference type="ARBA" id="ARBA00022741"/>
    </source>
</evidence>
<evidence type="ECO:0000256" key="3">
    <source>
        <dbReference type="ARBA" id="ARBA00022801"/>
    </source>
</evidence>
<name>A0ABQ6ZKW8_9GAMM</name>
<dbReference type="Gene3D" id="3.40.960.10">
    <property type="entry name" value="VSR Endonuclease"/>
    <property type="match status" value="1"/>
</dbReference>
<evidence type="ECO:0000259" key="8">
    <source>
        <dbReference type="Pfam" id="PF13087"/>
    </source>
</evidence>
<feature type="domain" description="Restriction endonuclease type II-like" evidence="9">
    <location>
        <begin position="1547"/>
        <end position="1643"/>
    </location>
</feature>
<dbReference type="Proteomes" id="UP000781710">
    <property type="component" value="Unassembled WGS sequence"/>
</dbReference>
<evidence type="ECO:0000259" key="7">
    <source>
        <dbReference type="Pfam" id="PF13086"/>
    </source>
</evidence>
<dbReference type="InterPro" id="IPR021754">
    <property type="entry name" value="DUF3320"/>
</dbReference>
<feature type="domain" description="DNA2/NAM7 helicase helicase" evidence="7">
    <location>
        <begin position="1241"/>
        <end position="1280"/>
    </location>
</feature>
<comment type="caution">
    <text evidence="10">The sequence shown here is derived from an EMBL/GenBank/DDBJ whole genome shotgun (WGS) entry which is preliminary data.</text>
</comment>
<dbReference type="SUPFAM" id="SSF52980">
    <property type="entry name" value="Restriction endonuclease-like"/>
    <property type="match status" value="1"/>
</dbReference>
<keyword evidence="11" id="KW-1185">Reference proteome</keyword>
<dbReference type="EMBL" id="PDWW01000002">
    <property type="protein sequence ID" value="KAF1726889.1"/>
    <property type="molecule type" value="Genomic_DNA"/>
</dbReference>
<dbReference type="InterPro" id="IPR011335">
    <property type="entry name" value="Restrct_endonuc-II-like"/>
</dbReference>
<dbReference type="Pfam" id="PF11784">
    <property type="entry name" value="DUF3320"/>
    <property type="match status" value="1"/>
</dbReference>
<dbReference type="Pfam" id="PF13195">
    <property type="entry name" value="DUF4011"/>
    <property type="match status" value="1"/>
</dbReference>
<organism evidence="10 11">
    <name type="scientific">Pseudoxanthomonas japonensis</name>
    <dbReference type="NCBI Taxonomy" id="69284"/>
    <lineage>
        <taxon>Bacteria</taxon>
        <taxon>Pseudomonadati</taxon>
        <taxon>Pseudomonadota</taxon>
        <taxon>Gammaproteobacteria</taxon>
        <taxon>Lysobacterales</taxon>
        <taxon>Lysobacteraceae</taxon>
        <taxon>Pseudoxanthomonas</taxon>
    </lineage>
</organism>
<keyword evidence="3" id="KW-0378">Hydrolase</keyword>
<dbReference type="Pfam" id="PF13087">
    <property type="entry name" value="AAA_12"/>
    <property type="match status" value="1"/>
</dbReference>
<keyword evidence="5" id="KW-0067">ATP-binding</keyword>
<evidence type="ECO:0000259" key="9">
    <source>
        <dbReference type="Pfam" id="PF18741"/>
    </source>
</evidence>
<dbReference type="GO" id="GO:0004386">
    <property type="term" value="F:helicase activity"/>
    <property type="evidence" value="ECO:0007669"/>
    <property type="project" value="UniProtKB-KW"/>
</dbReference>
<keyword evidence="4 10" id="KW-0347">Helicase</keyword>
<dbReference type="InterPro" id="IPR050534">
    <property type="entry name" value="Coronavir_polyprotein_1ab"/>
</dbReference>
<dbReference type="InterPro" id="IPR041677">
    <property type="entry name" value="DNA2/NAM7_AAA_11"/>
</dbReference>
<protein>
    <submittedName>
        <fullName evidence="10">DNA helicase</fullName>
    </submittedName>
</protein>
<feature type="domain" description="DNA2/NAM7 helicase-like C-terminal" evidence="8">
    <location>
        <begin position="1316"/>
        <end position="1500"/>
    </location>
</feature>
<dbReference type="InterPro" id="IPR027417">
    <property type="entry name" value="P-loop_NTPase"/>
</dbReference>
<dbReference type="Pfam" id="PF13086">
    <property type="entry name" value="AAA_11"/>
    <property type="match status" value="2"/>
</dbReference>
<dbReference type="InterPro" id="IPR047187">
    <property type="entry name" value="SF1_C_Upf1"/>
</dbReference>
<dbReference type="Gene3D" id="3.40.50.300">
    <property type="entry name" value="P-loop containing nucleotide triphosphate hydrolases"/>
    <property type="match status" value="3"/>
</dbReference>
<dbReference type="SUPFAM" id="SSF52540">
    <property type="entry name" value="P-loop containing nucleoside triphosphate hydrolases"/>
    <property type="match status" value="2"/>
</dbReference>
<dbReference type="Pfam" id="PF18741">
    <property type="entry name" value="MTES_1575"/>
    <property type="match status" value="1"/>
</dbReference>
<reference evidence="10 11" key="1">
    <citation type="submission" date="2017-10" db="EMBL/GenBank/DDBJ databases">
        <title>Whole genome sequencing of members of genus Pseudoxanthomonas.</title>
        <authorList>
            <person name="Kumar S."/>
            <person name="Bansal K."/>
            <person name="Kaur A."/>
            <person name="Patil P."/>
            <person name="Sharma S."/>
            <person name="Patil P.B."/>
        </authorList>
    </citation>
    <scope>NUCLEOTIDE SEQUENCE [LARGE SCALE GENOMIC DNA]</scope>
    <source>
        <strain evidence="10 11">DSM 17109</strain>
    </source>
</reference>
<accession>A0ABQ6ZKW8</accession>
<dbReference type="InterPro" id="IPR041679">
    <property type="entry name" value="DNA2/NAM7-like_C"/>
</dbReference>
<sequence>MERLEAEVGIPASESGSVLREAGALVDKVNRARLELLDLSTRNRLLNTPRSGRAKTVEIINELAKAMYQTLVIEGKRFTFVAGRAEPAQVDEEQPVLSIEVMLDDEPLPDVLESPEDSELLAQPDLELDEHGRLVSQWDAHLTTRLTPTGLQKRLLDLYIDARTLQEEQGINVLYLAIGYLKWRAPGAPKVDRYAPLVLVPAALERSNAGEKFHLRWQGDEVQANLSLQLFLQRQFGMKLPDIEDFESLDIDAYMASVAKLVDGTPDWEVLPNDAVLGLFSFAKFMMYRDLDPSLWAESGGMESIPMLRGVVSDGFPGAALSGENFDIDKEITPARMRHVVDSDSSQSLVVHDALNGHSMVVQGPPGTGKSQTIANVIAGAVAAGKKVLFVAEKLAALEVVKRRLDQVRIGNACLELHSNKANKRTLLEDLRLTWQLAQMPQDSDDTIVEQLAERQAELNAHAQRLHQVLLPSAMTPYAVFGELVRLRREGFTTEHLPLSDPLKWAPHEVDARRKLLADICDRIRTMGVPANHAWSGVDNDVLLPNDVERLGKEVGALKQRLESWRESAMCLHDELALPPPDQLSSCIQAVARCDLLLTAPPLDATAFSSTAWEDNAAVEEALQALRLAQTFSERTQSLVADEARDLDWSGAKTSADDLLPSFTVGSEFQSLAAAYRDLTSITPDLGRLGQLLSERTELTFASASRLVAIGERAATIPELDRDALVARIWERGVDTVEGVVESVERVQSARKQIAGIFRDSAWSKDFETAREELASRSGSWLRFLSGQWRNANRSVRAQLANPKLPSDQMLAALDQLLDGQAALQRVQDSDAQGLEAFGSSWERDRSHPAYMRGVVAWMRTLRPLGTGVREQLADISDRRLAVELAARIRPTLERSQKSLALVHEALLAGEKKLWDEETSLTALPLSVVAKRLAPFASSFDDVQHLADHSELTVSQVAERLGLLEQDQVARKHLTDVAPTGRAAFGPLWLDIESDASALGSALSWMHKNGDLRGLAATIRDPAATREQALELLAAGEGLAGELMELFATLAFSGTKLLSADPAKASVAEAIKQLNAWESDPEGLPQWVGYLAQAKRAQRQGLSSIIKELQSGNLEPDRTRGSFDLAYMESLLAAMIARDRELGQFDGKRQTALVESFTTLDRDRIDLARRQVSQIHRANIPQRGGAAGPTAVLMGEMARKRGHLPIRVLMERAAPAIQALKPVFMMSPLSVAQFLAPGKIAFDLLVVDEASQVQPIDALGAIARSKQLVVVGDERQLPPTRFFSKTLGDGNDGADDDGAQAADVESILGLCRARGLPERMLRWHYRSRHQSLIAVSNQQFYENKLVIVPSPYTGEAGVGLRFHHLPDAIYDRGNTRTNPKEAKAIAQAVISHAMTTPNLTLGVAAFSTQQRRAVFDEIELLRRQHPETEGFFGAHAHEPFFVKSLENIQGDERDVVLISIGYGRDAHGNVSMNFGPVSNEGGERRLNVLISRAKSRCEVFSSITDEDIDLERGRGKGTAALKLFMHYARTGRMHIDRSAEEHKDGVFEQEVAAALRSRGYDFHTNVGEAGIFVDIAIYDPSKPGRYLLGIECDGNSYRAAKSARDRDRLREQALRDKGWNIHRIWSSEWFRRPKAQLDELLAIIEAAKAEPDPLATNHAPRTRAVPVDFETIEHEDYVEVGLVSVETPLAQAYVEASFSVPKHQYELHLVPPARMATIVRDVVHIEGPIHCSEVAVRIRSLWDLQRTGGRIQAAVDDGIEHAVRERAIIREGEFLLWPGREVVARDRSSAESNTLRRPELLPPMEIDAAILRLIKENLGATLDEVAIHVSRGLGYRTTSAQLRAALIARTEALLSKGVLDLKAGSLSLAPKH</sequence>
<dbReference type="CDD" id="cd18808">
    <property type="entry name" value="SF1_C_Upf1"/>
    <property type="match status" value="1"/>
</dbReference>
<evidence type="ECO:0000313" key="11">
    <source>
        <dbReference type="Proteomes" id="UP000781710"/>
    </source>
</evidence>
<evidence type="ECO:0000259" key="6">
    <source>
        <dbReference type="Pfam" id="PF11784"/>
    </source>
</evidence>
<feature type="domain" description="DUF3320" evidence="6">
    <location>
        <begin position="1706"/>
        <end position="1753"/>
    </location>
</feature>
<evidence type="ECO:0000256" key="5">
    <source>
        <dbReference type="ARBA" id="ARBA00022840"/>
    </source>
</evidence>
<evidence type="ECO:0000313" key="10">
    <source>
        <dbReference type="EMBL" id="KAF1726889.1"/>
    </source>
</evidence>
<feature type="domain" description="DNA2/NAM7 helicase helicase" evidence="7">
    <location>
        <begin position="343"/>
        <end position="461"/>
    </location>
</feature>
<proteinExistence type="inferred from homology"/>
<dbReference type="InterPro" id="IPR049468">
    <property type="entry name" value="Restrct_endonuc-II-like_dom"/>
</dbReference>
<dbReference type="RefSeq" id="WP_162336239.1">
    <property type="nucleotide sequence ID" value="NZ_JBHSRQ010000004.1"/>
</dbReference>
<keyword evidence="2" id="KW-0547">Nucleotide-binding</keyword>
<comment type="similarity">
    <text evidence="1">Belongs to the DNA2/NAM7 helicase family.</text>
</comment>
<evidence type="ECO:0000256" key="4">
    <source>
        <dbReference type="ARBA" id="ARBA00022806"/>
    </source>
</evidence>
<gene>
    <name evidence="10" type="ORF">CSC78_01925</name>
</gene>
<dbReference type="InterPro" id="IPR025103">
    <property type="entry name" value="DUF4011"/>
</dbReference>
<evidence type="ECO:0000256" key="1">
    <source>
        <dbReference type="ARBA" id="ARBA00007913"/>
    </source>
</evidence>
<dbReference type="PANTHER" id="PTHR43788">
    <property type="entry name" value="DNA2/NAM7 HELICASE FAMILY MEMBER"/>
    <property type="match status" value="1"/>
</dbReference>
<dbReference type="PANTHER" id="PTHR43788:SF8">
    <property type="entry name" value="DNA-BINDING PROTEIN SMUBP-2"/>
    <property type="match status" value="1"/>
</dbReference>